<proteinExistence type="predicted"/>
<reference evidence="2 3" key="1">
    <citation type="journal article" date="2021" name="Sci. Rep.">
        <title>The distribution of antibiotic resistance genes in chicken gut microbiota commensals.</title>
        <authorList>
            <person name="Juricova H."/>
            <person name="Matiasovicova J."/>
            <person name="Kubasova T."/>
            <person name="Cejkova D."/>
            <person name="Rychlik I."/>
        </authorList>
    </citation>
    <scope>NUCLEOTIDE SEQUENCE [LARGE SCALE GENOMIC DNA]</scope>
    <source>
        <strain evidence="2 3">An435</strain>
    </source>
</reference>
<sequence>MKKLMIGLVLTAVCGVGVTTWAATNNRMINNDKSYVGVTPVNNTANENIEVLKSEIESYINNKYGSNWVVDLYEKNGEEWDDILENELEVQFGKKYDDII</sequence>
<comment type="caution">
    <text evidence="2">The sequence shown here is derived from an EMBL/GenBank/DDBJ whole genome shotgun (WGS) entry which is preliminary data.</text>
</comment>
<keyword evidence="3" id="KW-1185">Reference proteome</keyword>
<feature type="chain" id="PRO_5046897107" evidence="1">
    <location>
        <begin position="23"/>
        <end position="100"/>
    </location>
</feature>
<protein>
    <submittedName>
        <fullName evidence="2">Uncharacterized protein</fullName>
    </submittedName>
</protein>
<gene>
    <name evidence="2" type="ORF">H6A19_17250</name>
</gene>
<organism evidence="2 3">
    <name type="scientific">Clostridium saudiense</name>
    <dbReference type="NCBI Taxonomy" id="1414720"/>
    <lineage>
        <taxon>Bacteria</taxon>
        <taxon>Bacillati</taxon>
        <taxon>Bacillota</taxon>
        <taxon>Clostridia</taxon>
        <taxon>Eubacteriales</taxon>
        <taxon>Clostridiaceae</taxon>
        <taxon>Clostridium</taxon>
    </lineage>
</organism>
<keyword evidence="1" id="KW-0732">Signal</keyword>
<feature type="non-terminal residue" evidence="2">
    <location>
        <position position="100"/>
    </location>
</feature>
<dbReference type="RefSeq" id="WP_204572845.1">
    <property type="nucleotide sequence ID" value="NZ_JACJLL010000313.1"/>
</dbReference>
<name>A0ABS2FKB3_9CLOT</name>
<dbReference type="Proteomes" id="UP000767334">
    <property type="component" value="Unassembled WGS sequence"/>
</dbReference>
<evidence type="ECO:0000313" key="2">
    <source>
        <dbReference type="EMBL" id="MBM6821045.1"/>
    </source>
</evidence>
<accession>A0ABS2FKB3</accession>
<evidence type="ECO:0000256" key="1">
    <source>
        <dbReference type="SAM" id="SignalP"/>
    </source>
</evidence>
<feature type="signal peptide" evidence="1">
    <location>
        <begin position="1"/>
        <end position="22"/>
    </location>
</feature>
<evidence type="ECO:0000313" key="3">
    <source>
        <dbReference type="Proteomes" id="UP000767334"/>
    </source>
</evidence>
<dbReference type="EMBL" id="JACJLL010000313">
    <property type="protein sequence ID" value="MBM6821045.1"/>
    <property type="molecule type" value="Genomic_DNA"/>
</dbReference>